<evidence type="ECO:0000259" key="3">
    <source>
        <dbReference type="Pfam" id="PF16344"/>
    </source>
</evidence>
<dbReference type="InterPro" id="IPR032508">
    <property type="entry name" value="FecR_C"/>
</dbReference>
<name>A0ABN1J0D4_9FLAO</name>
<comment type="caution">
    <text evidence="4">The sequence shown here is derived from an EMBL/GenBank/DDBJ whole genome shotgun (WGS) entry which is preliminary data.</text>
</comment>
<feature type="domain" description="Protein FecR C-terminal" evidence="3">
    <location>
        <begin position="236"/>
        <end position="301"/>
    </location>
</feature>
<dbReference type="Pfam" id="PF16344">
    <property type="entry name" value="FecR_C"/>
    <property type="match status" value="1"/>
</dbReference>
<dbReference type="InterPro" id="IPR006860">
    <property type="entry name" value="FecR"/>
</dbReference>
<keyword evidence="1" id="KW-0472">Membrane</keyword>
<dbReference type="Pfam" id="PF04773">
    <property type="entry name" value="FecR"/>
    <property type="match status" value="1"/>
</dbReference>
<keyword evidence="1" id="KW-1133">Transmembrane helix</keyword>
<dbReference type="PIRSF" id="PIRSF018266">
    <property type="entry name" value="FecR"/>
    <property type="match status" value="1"/>
</dbReference>
<dbReference type="InterPro" id="IPR012373">
    <property type="entry name" value="Ferrdict_sens_TM"/>
</dbReference>
<protein>
    <recommendedName>
        <fullName evidence="6">FecR family protein</fullName>
    </recommendedName>
</protein>
<dbReference type="RefSeq" id="WP_343913120.1">
    <property type="nucleotide sequence ID" value="NZ_BAAAGE010000003.1"/>
</dbReference>
<dbReference type="PANTHER" id="PTHR30273">
    <property type="entry name" value="PERIPLASMIC SIGNAL SENSOR AND SIGMA FACTOR ACTIVATOR FECR-RELATED"/>
    <property type="match status" value="1"/>
</dbReference>
<dbReference type="PANTHER" id="PTHR30273:SF2">
    <property type="entry name" value="PROTEIN FECR"/>
    <property type="match status" value="1"/>
</dbReference>
<feature type="transmembrane region" description="Helical" evidence="1">
    <location>
        <begin position="78"/>
        <end position="97"/>
    </location>
</feature>
<feature type="domain" description="FecR protein" evidence="2">
    <location>
        <begin position="104"/>
        <end position="194"/>
    </location>
</feature>
<evidence type="ECO:0000259" key="2">
    <source>
        <dbReference type="Pfam" id="PF04773"/>
    </source>
</evidence>
<dbReference type="EMBL" id="BAAAGE010000003">
    <property type="protein sequence ID" value="GAA0725117.1"/>
    <property type="molecule type" value="Genomic_DNA"/>
</dbReference>
<evidence type="ECO:0008006" key="6">
    <source>
        <dbReference type="Google" id="ProtNLM"/>
    </source>
</evidence>
<accession>A0ABN1J0D4</accession>
<gene>
    <name evidence="4" type="ORF">GCM10009430_30280</name>
</gene>
<evidence type="ECO:0000256" key="1">
    <source>
        <dbReference type="SAM" id="Phobius"/>
    </source>
</evidence>
<organism evidence="4 5">
    <name type="scientific">Aquimarina litoralis</name>
    <dbReference type="NCBI Taxonomy" id="584605"/>
    <lineage>
        <taxon>Bacteria</taxon>
        <taxon>Pseudomonadati</taxon>
        <taxon>Bacteroidota</taxon>
        <taxon>Flavobacteriia</taxon>
        <taxon>Flavobacteriales</taxon>
        <taxon>Flavobacteriaceae</taxon>
        <taxon>Aquimarina</taxon>
    </lineage>
</organism>
<dbReference type="Proteomes" id="UP001501758">
    <property type="component" value="Unassembled WGS sequence"/>
</dbReference>
<evidence type="ECO:0000313" key="4">
    <source>
        <dbReference type="EMBL" id="GAA0725117.1"/>
    </source>
</evidence>
<reference evidence="5" key="1">
    <citation type="journal article" date="2019" name="Int. J. Syst. Evol. Microbiol.">
        <title>The Global Catalogue of Microorganisms (GCM) 10K type strain sequencing project: providing services to taxonomists for standard genome sequencing and annotation.</title>
        <authorList>
            <consortium name="The Broad Institute Genomics Platform"/>
            <consortium name="The Broad Institute Genome Sequencing Center for Infectious Disease"/>
            <person name="Wu L."/>
            <person name="Ma J."/>
        </authorList>
    </citation>
    <scope>NUCLEOTIDE SEQUENCE [LARGE SCALE GENOMIC DNA]</scope>
    <source>
        <strain evidence="5">JCM 15974</strain>
    </source>
</reference>
<dbReference type="Gene3D" id="3.55.50.30">
    <property type="match status" value="1"/>
</dbReference>
<keyword evidence="1" id="KW-0812">Transmembrane</keyword>
<proteinExistence type="predicted"/>
<sequence length="304" mass="35083">MKKEDLIKKWLDNEQLTKEELEAFKKLDAYDSYVKIAETAKSFSAPEYVVSDNLSKLKEGLSTKKSNTSNSTKKNLKLFLRIAAIFVVGLGLYFSFFTADRNTTVETIASQKKDIQLPDKSLVKLNATSSITYDEKNWKNKRQLHLQGEAYFDVSEGQKFDVNTSLGTISVIGTRFNIKQREQFLEVICYEGVVSVTINNETKYLREHDAIVYDSKVVNKLKIADFEPQWFNNKSYFYRVSYSKVLKELEWQYGVVIKTKNIDPSIIFTGNFVHSDIQTALKSITIPMRLKYVINNKTVTLYKE</sequence>
<evidence type="ECO:0000313" key="5">
    <source>
        <dbReference type="Proteomes" id="UP001501758"/>
    </source>
</evidence>
<dbReference type="Gene3D" id="2.60.120.1440">
    <property type="match status" value="1"/>
</dbReference>
<keyword evidence="5" id="KW-1185">Reference proteome</keyword>